<reference evidence="2 3" key="1">
    <citation type="submission" date="2020-05" db="EMBL/GenBank/DDBJ databases">
        <title>Genome Sequencing of Type Strains.</title>
        <authorList>
            <person name="Lemaire J.F."/>
            <person name="Inderbitzin P."/>
            <person name="Gregorio O.A."/>
            <person name="Collins S.B."/>
            <person name="Wespe N."/>
            <person name="Knight-Connoni V."/>
        </authorList>
    </citation>
    <scope>NUCLEOTIDE SEQUENCE [LARGE SCALE GENOMIC DNA]</scope>
    <source>
        <strain evidence="2 3">ATCC 25174</strain>
    </source>
</reference>
<dbReference type="AlphaFoldDB" id="A0A7Y6A1W5"/>
<evidence type="ECO:0000256" key="1">
    <source>
        <dbReference type="SAM" id="Phobius"/>
    </source>
</evidence>
<sequence length="187" mass="18853">MSERVGIYSGSNIRRTARMFGTAALFAAPLFALLGLAGVLGLGSFGGTAPVEILRSAPAGSPVELTNSVHGDAVWGQPDVDLSAVSCEASSSDGARTVDLEVGAQDGSLAEVDDAQGTGTWTRLSSTDTLDGVSLVTCSGGGLETVGVSVDPGDGTRGVPGAQFFVFAAFLIVLGLVLRHATAPKEQ</sequence>
<keyword evidence="1" id="KW-0472">Membrane</keyword>
<feature type="transmembrane region" description="Helical" evidence="1">
    <location>
        <begin position="20"/>
        <end position="42"/>
    </location>
</feature>
<gene>
    <name evidence="2" type="ORF">HP550_12975</name>
</gene>
<keyword evidence="3" id="KW-1185">Reference proteome</keyword>
<keyword evidence="1" id="KW-0812">Transmembrane</keyword>
<dbReference type="EMBL" id="JABMCI010000066">
    <property type="protein sequence ID" value="NUU18162.1"/>
    <property type="molecule type" value="Genomic_DNA"/>
</dbReference>
<organism evidence="2 3">
    <name type="scientific">Cellulomonas humilata</name>
    <dbReference type="NCBI Taxonomy" id="144055"/>
    <lineage>
        <taxon>Bacteria</taxon>
        <taxon>Bacillati</taxon>
        <taxon>Actinomycetota</taxon>
        <taxon>Actinomycetes</taxon>
        <taxon>Micrococcales</taxon>
        <taxon>Cellulomonadaceae</taxon>
        <taxon>Cellulomonas</taxon>
    </lineage>
</organism>
<dbReference type="RefSeq" id="WP_175348082.1">
    <property type="nucleotide sequence ID" value="NZ_JABMCI010000066.1"/>
</dbReference>
<accession>A0A7Y6A1W5</accession>
<evidence type="ECO:0000313" key="2">
    <source>
        <dbReference type="EMBL" id="NUU18162.1"/>
    </source>
</evidence>
<protein>
    <submittedName>
        <fullName evidence="2">Uncharacterized protein</fullName>
    </submittedName>
</protein>
<feature type="transmembrane region" description="Helical" evidence="1">
    <location>
        <begin position="161"/>
        <end position="178"/>
    </location>
</feature>
<comment type="caution">
    <text evidence="2">The sequence shown here is derived from an EMBL/GenBank/DDBJ whole genome shotgun (WGS) entry which is preliminary data.</text>
</comment>
<proteinExistence type="predicted"/>
<evidence type="ECO:0000313" key="3">
    <source>
        <dbReference type="Proteomes" id="UP000565724"/>
    </source>
</evidence>
<dbReference type="Proteomes" id="UP000565724">
    <property type="component" value="Unassembled WGS sequence"/>
</dbReference>
<keyword evidence="1" id="KW-1133">Transmembrane helix</keyword>
<name>A0A7Y6A1W5_9CELL</name>